<dbReference type="GO" id="GO:0016887">
    <property type="term" value="F:ATP hydrolysis activity"/>
    <property type="evidence" value="ECO:0007669"/>
    <property type="project" value="InterPro"/>
</dbReference>
<dbReference type="OrthoDB" id="9802264at2"/>
<accession>A0A1H3P6Z4</accession>
<dbReference type="AlphaFoldDB" id="A0A1H3P6Z4"/>
<dbReference type="NCBIfam" id="TIGR01727">
    <property type="entry name" value="oligo_HPY"/>
    <property type="match status" value="1"/>
</dbReference>
<dbReference type="InterPro" id="IPR050388">
    <property type="entry name" value="ABC_Ni/Peptide_Import"/>
</dbReference>
<dbReference type="GO" id="GO:0055085">
    <property type="term" value="P:transmembrane transport"/>
    <property type="evidence" value="ECO:0007669"/>
    <property type="project" value="UniProtKB-ARBA"/>
</dbReference>
<dbReference type="PROSITE" id="PS50893">
    <property type="entry name" value="ABC_TRANSPORTER_2"/>
    <property type="match status" value="1"/>
</dbReference>
<evidence type="ECO:0000256" key="6">
    <source>
        <dbReference type="ARBA" id="ARBA00022840"/>
    </source>
</evidence>
<dbReference type="GO" id="GO:0005886">
    <property type="term" value="C:plasma membrane"/>
    <property type="evidence" value="ECO:0007669"/>
    <property type="project" value="UniProtKB-SubCell"/>
</dbReference>
<evidence type="ECO:0000313" key="10">
    <source>
        <dbReference type="Proteomes" id="UP000198914"/>
    </source>
</evidence>
<dbReference type="RefSeq" id="WP_092644313.1">
    <property type="nucleotide sequence ID" value="NZ_FNPX01000004.1"/>
</dbReference>
<dbReference type="Pfam" id="PF00005">
    <property type="entry name" value="ABC_tran"/>
    <property type="match status" value="1"/>
</dbReference>
<proteinExistence type="inferred from homology"/>
<dbReference type="CDD" id="cd03257">
    <property type="entry name" value="ABC_NikE_OppD_transporters"/>
    <property type="match status" value="1"/>
</dbReference>
<name>A0A1H3P6Z4_9RHOB</name>
<feature type="domain" description="ABC transporter" evidence="8">
    <location>
        <begin position="4"/>
        <end position="250"/>
    </location>
</feature>
<dbReference type="STRING" id="1244108.SAMN05444004_104253"/>
<evidence type="ECO:0000256" key="5">
    <source>
        <dbReference type="ARBA" id="ARBA00022741"/>
    </source>
</evidence>
<dbReference type="Proteomes" id="UP000198914">
    <property type="component" value="Unassembled WGS sequence"/>
</dbReference>
<dbReference type="PANTHER" id="PTHR43297">
    <property type="entry name" value="OLIGOPEPTIDE TRANSPORT ATP-BINDING PROTEIN APPD"/>
    <property type="match status" value="1"/>
</dbReference>
<evidence type="ECO:0000256" key="4">
    <source>
        <dbReference type="ARBA" id="ARBA00022475"/>
    </source>
</evidence>
<dbReference type="GO" id="GO:0005524">
    <property type="term" value="F:ATP binding"/>
    <property type="evidence" value="ECO:0007669"/>
    <property type="project" value="UniProtKB-KW"/>
</dbReference>
<dbReference type="InterPro" id="IPR003593">
    <property type="entry name" value="AAA+_ATPase"/>
</dbReference>
<dbReference type="GO" id="GO:0015833">
    <property type="term" value="P:peptide transport"/>
    <property type="evidence" value="ECO:0007669"/>
    <property type="project" value="InterPro"/>
</dbReference>
<dbReference type="Pfam" id="PF08352">
    <property type="entry name" value="oligo_HPY"/>
    <property type="match status" value="1"/>
</dbReference>
<dbReference type="InterPro" id="IPR017871">
    <property type="entry name" value="ABC_transporter-like_CS"/>
</dbReference>
<dbReference type="PANTHER" id="PTHR43297:SF2">
    <property type="entry name" value="DIPEPTIDE TRANSPORT ATP-BINDING PROTEIN DPPD"/>
    <property type="match status" value="1"/>
</dbReference>
<keyword evidence="6 9" id="KW-0067">ATP-binding</keyword>
<reference evidence="10" key="1">
    <citation type="submission" date="2016-10" db="EMBL/GenBank/DDBJ databases">
        <authorList>
            <person name="Varghese N."/>
            <person name="Submissions S."/>
        </authorList>
    </citation>
    <scope>NUCLEOTIDE SEQUENCE [LARGE SCALE GENOMIC DNA]</scope>
    <source>
        <strain evidence="10">DSM 100420</strain>
    </source>
</reference>
<keyword evidence="4" id="KW-1003">Cell membrane</keyword>
<gene>
    <name evidence="9" type="ORF">SAMN05444004_104253</name>
</gene>
<keyword evidence="3" id="KW-0813">Transport</keyword>
<dbReference type="Gene3D" id="3.40.50.300">
    <property type="entry name" value="P-loop containing nucleotide triphosphate hydrolases"/>
    <property type="match status" value="1"/>
</dbReference>
<keyword evidence="10" id="KW-1185">Reference proteome</keyword>
<sequence>MTLLSIEDLAIDAGPLSLVDGVTLDVAPGEVVALVGESGSGKSLTALAVMGLLGEGLTVGRGRVVFDDTDLTALPDSELRNLRGADLAMIFQEPVSSLNPLVPVGAQVAESLFVHDRASPVEAMKQAIDMLRRVGIPEPARRAMQLPTELSGGMCQRVMIAAALISKPRLLIADEPTTALDVTIQAQILALMRDLAAEVGTAILLITHDMGVVAELADRVCVMYGGRVVEQAPVDPLFASPRHPYTRMLLRTIPRLDEPPKGELFAIKGNVPSPRDWPEGCRFRTRCDRATDACTARPILTDGPHRIACFHPVEGME</sequence>
<evidence type="ECO:0000259" key="8">
    <source>
        <dbReference type="PROSITE" id="PS50893"/>
    </source>
</evidence>
<dbReference type="InterPro" id="IPR013563">
    <property type="entry name" value="Oligopep_ABC_C"/>
</dbReference>
<keyword evidence="5" id="KW-0547">Nucleotide-binding</keyword>
<evidence type="ECO:0000256" key="3">
    <source>
        <dbReference type="ARBA" id="ARBA00022448"/>
    </source>
</evidence>
<protein>
    <submittedName>
        <fullName evidence="9">Peptide/nickel transport system ATP-binding protein</fullName>
    </submittedName>
</protein>
<dbReference type="SMART" id="SM00382">
    <property type="entry name" value="AAA"/>
    <property type="match status" value="1"/>
</dbReference>
<evidence type="ECO:0000256" key="1">
    <source>
        <dbReference type="ARBA" id="ARBA00004417"/>
    </source>
</evidence>
<organism evidence="9 10">
    <name type="scientific">Jannaschia faecimaris</name>
    <dbReference type="NCBI Taxonomy" id="1244108"/>
    <lineage>
        <taxon>Bacteria</taxon>
        <taxon>Pseudomonadati</taxon>
        <taxon>Pseudomonadota</taxon>
        <taxon>Alphaproteobacteria</taxon>
        <taxon>Rhodobacterales</taxon>
        <taxon>Roseobacteraceae</taxon>
        <taxon>Jannaschia</taxon>
    </lineage>
</organism>
<comment type="similarity">
    <text evidence="2">Belongs to the ABC transporter superfamily.</text>
</comment>
<dbReference type="InterPro" id="IPR003439">
    <property type="entry name" value="ABC_transporter-like_ATP-bd"/>
</dbReference>
<comment type="subcellular location">
    <subcellularLocation>
        <location evidence="1">Cell inner membrane</location>
        <topology evidence="1">Peripheral membrane protein</topology>
    </subcellularLocation>
</comment>
<dbReference type="PROSITE" id="PS00211">
    <property type="entry name" value="ABC_TRANSPORTER_1"/>
    <property type="match status" value="1"/>
</dbReference>
<dbReference type="FunFam" id="3.40.50.300:FF:000016">
    <property type="entry name" value="Oligopeptide ABC transporter ATP-binding component"/>
    <property type="match status" value="1"/>
</dbReference>
<dbReference type="InterPro" id="IPR027417">
    <property type="entry name" value="P-loop_NTPase"/>
</dbReference>
<keyword evidence="7" id="KW-0472">Membrane</keyword>
<evidence type="ECO:0000256" key="7">
    <source>
        <dbReference type="ARBA" id="ARBA00023136"/>
    </source>
</evidence>
<evidence type="ECO:0000313" key="9">
    <source>
        <dbReference type="EMBL" id="SDY96575.1"/>
    </source>
</evidence>
<dbReference type="EMBL" id="FNPX01000004">
    <property type="protein sequence ID" value="SDY96575.1"/>
    <property type="molecule type" value="Genomic_DNA"/>
</dbReference>
<dbReference type="SUPFAM" id="SSF52540">
    <property type="entry name" value="P-loop containing nucleoside triphosphate hydrolases"/>
    <property type="match status" value="1"/>
</dbReference>
<evidence type="ECO:0000256" key="2">
    <source>
        <dbReference type="ARBA" id="ARBA00005417"/>
    </source>
</evidence>